<evidence type="ECO:0000256" key="1">
    <source>
        <dbReference type="ARBA" id="ARBA00004141"/>
    </source>
</evidence>
<dbReference type="InterPro" id="IPR029016">
    <property type="entry name" value="GAF-like_dom_sf"/>
</dbReference>
<keyword evidence="3 14" id="KW-0808">Transferase</keyword>
<evidence type="ECO:0000259" key="13">
    <source>
        <dbReference type="Pfam" id="PF13493"/>
    </source>
</evidence>
<dbReference type="EC" id="2.7.13.3" evidence="14"/>
<protein>
    <submittedName>
        <fullName evidence="14">Sensor protein KdpD</fullName>
        <ecNumber evidence="14">2.7.13.3</ecNumber>
    </submittedName>
</protein>
<evidence type="ECO:0000256" key="10">
    <source>
        <dbReference type="ARBA" id="ARBA00023136"/>
    </source>
</evidence>
<evidence type="ECO:0000256" key="6">
    <source>
        <dbReference type="ARBA" id="ARBA00022777"/>
    </source>
</evidence>
<dbReference type="GO" id="GO:0005886">
    <property type="term" value="C:plasma membrane"/>
    <property type="evidence" value="ECO:0007669"/>
    <property type="project" value="TreeGrafter"/>
</dbReference>
<keyword evidence="5" id="KW-0547">Nucleotide-binding</keyword>
<keyword evidence="4 12" id="KW-0812">Transmembrane</keyword>
<feature type="transmembrane region" description="Helical" evidence="12">
    <location>
        <begin position="6"/>
        <end position="27"/>
    </location>
</feature>
<dbReference type="GO" id="GO:0000155">
    <property type="term" value="F:phosphorelay sensor kinase activity"/>
    <property type="evidence" value="ECO:0007669"/>
    <property type="project" value="TreeGrafter"/>
</dbReference>
<evidence type="ECO:0000256" key="12">
    <source>
        <dbReference type="SAM" id="Phobius"/>
    </source>
</evidence>
<evidence type="ECO:0000256" key="3">
    <source>
        <dbReference type="ARBA" id="ARBA00022679"/>
    </source>
</evidence>
<reference evidence="14 15" key="1">
    <citation type="submission" date="2018-06" db="EMBL/GenBank/DDBJ databases">
        <authorList>
            <consortium name="Pathogen Informatics"/>
            <person name="Doyle S."/>
        </authorList>
    </citation>
    <scope>NUCLEOTIDE SEQUENCE [LARGE SCALE GENOMIC DNA]</scope>
    <source>
        <strain evidence="14 15">NCTC12123</strain>
    </source>
</reference>
<dbReference type="Gene3D" id="3.30.450.40">
    <property type="match status" value="1"/>
</dbReference>
<keyword evidence="9" id="KW-0902">Two-component regulatory system</keyword>
<evidence type="ECO:0000313" key="15">
    <source>
        <dbReference type="Proteomes" id="UP000255163"/>
    </source>
</evidence>
<dbReference type="Gene3D" id="1.20.120.620">
    <property type="entry name" value="Backbone structure of the membrane domain of e. Coli histidine kinase receptor kdpd"/>
    <property type="match status" value="1"/>
</dbReference>
<evidence type="ECO:0000256" key="5">
    <source>
        <dbReference type="ARBA" id="ARBA00022741"/>
    </source>
</evidence>
<dbReference type="InterPro" id="IPR025201">
    <property type="entry name" value="KdpD_TM"/>
</dbReference>
<feature type="domain" description="Sensor protein KdpD transmembrane" evidence="13">
    <location>
        <begin position="2"/>
        <end position="37"/>
    </location>
</feature>
<dbReference type="EMBL" id="UFYI01000007">
    <property type="protein sequence ID" value="STD18522.1"/>
    <property type="molecule type" value="Genomic_DNA"/>
</dbReference>
<evidence type="ECO:0000256" key="4">
    <source>
        <dbReference type="ARBA" id="ARBA00022692"/>
    </source>
</evidence>
<accession>A0A376F5J9</accession>
<name>A0A376F5J9_ENTAS</name>
<keyword evidence="8 12" id="KW-1133">Transmembrane helix</keyword>
<keyword evidence="7" id="KW-0067">ATP-binding</keyword>
<dbReference type="AlphaFoldDB" id="A0A376F5J9"/>
<sequence length="194" mass="21273">MSDVQYILTFAVMLTVGLVIGNLTAGVRYQARIARYREQRTRHLYEMSKSLAVGRTPLDIVQTSEQFIRSTFHASNLILLPDEHGKLRPLTSASGMTPWDEAIARWSFDKGLPAGAGTDTLPGVPYQILPLRSADKNQGLVIVEPSNLRQLMHPRNSSGCWETFTLLVASALGAAGPHRQRRAGPAGERAGKHS</sequence>
<evidence type="ECO:0000256" key="8">
    <source>
        <dbReference type="ARBA" id="ARBA00022989"/>
    </source>
</evidence>
<evidence type="ECO:0000256" key="7">
    <source>
        <dbReference type="ARBA" id="ARBA00022840"/>
    </source>
</evidence>
<comment type="subcellular location">
    <subcellularLocation>
        <location evidence="1">Membrane</location>
        <topology evidence="1">Multi-pass membrane protein</topology>
    </subcellularLocation>
</comment>
<keyword evidence="2" id="KW-0597">Phosphoprotein</keyword>
<dbReference type="GO" id="GO:0005524">
    <property type="term" value="F:ATP binding"/>
    <property type="evidence" value="ECO:0007669"/>
    <property type="project" value="UniProtKB-KW"/>
</dbReference>
<dbReference type="PANTHER" id="PTHR45569">
    <property type="entry name" value="SENSOR PROTEIN KDPD"/>
    <property type="match status" value="1"/>
</dbReference>
<evidence type="ECO:0000256" key="9">
    <source>
        <dbReference type="ARBA" id="ARBA00023012"/>
    </source>
</evidence>
<dbReference type="PANTHER" id="PTHR45569:SF1">
    <property type="entry name" value="SENSOR PROTEIN KDPD"/>
    <property type="match status" value="1"/>
</dbReference>
<evidence type="ECO:0000256" key="2">
    <source>
        <dbReference type="ARBA" id="ARBA00022553"/>
    </source>
</evidence>
<feature type="region of interest" description="Disordered" evidence="11">
    <location>
        <begin position="175"/>
        <end position="194"/>
    </location>
</feature>
<evidence type="ECO:0000256" key="11">
    <source>
        <dbReference type="SAM" id="MobiDB-lite"/>
    </source>
</evidence>
<keyword evidence="10 12" id="KW-0472">Membrane</keyword>
<dbReference type="Proteomes" id="UP000255163">
    <property type="component" value="Unassembled WGS sequence"/>
</dbReference>
<organism evidence="14 15">
    <name type="scientific">Enterobacter asburiae</name>
    <dbReference type="NCBI Taxonomy" id="61645"/>
    <lineage>
        <taxon>Bacteria</taxon>
        <taxon>Pseudomonadati</taxon>
        <taxon>Pseudomonadota</taxon>
        <taxon>Gammaproteobacteria</taxon>
        <taxon>Enterobacterales</taxon>
        <taxon>Enterobacteriaceae</taxon>
        <taxon>Enterobacter</taxon>
        <taxon>Enterobacter cloacae complex</taxon>
    </lineage>
</organism>
<gene>
    <name evidence="14" type="primary">kdpD_2</name>
    <name evidence="14" type="ORF">NCTC12123_00701</name>
</gene>
<dbReference type="InterPro" id="IPR038318">
    <property type="entry name" value="KdpD_sf"/>
</dbReference>
<proteinExistence type="predicted"/>
<keyword evidence="6" id="KW-0418">Kinase</keyword>
<evidence type="ECO:0000313" key="14">
    <source>
        <dbReference type="EMBL" id="STD18522.1"/>
    </source>
</evidence>
<dbReference type="Pfam" id="PF13493">
    <property type="entry name" value="DUF4118"/>
    <property type="match status" value="1"/>
</dbReference>
<dbReference type="InterPro" id="IPR052023">
    <property type="entry name" value="Histidine_kinase_KdpD"/>
</dbReference>